<dbReference type="GO" id="GO:0005783">
    <property type="term" value="C:endoplasmic reticulum"/>
    <property type="evidence" value="ECO:0007669"/>
    <property type="project" value="TreeGrafter"/>
</dbReference>
<dbReference type="AlphaFoldDB" id="A0A443I524"/>
<accession>A0A443I524</accession>
<dbReference type="EMBL" id="RCNU01000001">
    <property type="protein sequence ID" value="RWQ99116.1"/>
    <property type="molecule type" value="Genomic_DNA"/>
</dbReference>
<dbReference type="GeneID" id="39597705"/>
<dbReference type="Pfam" id="PF08508">
    <property type="entry name" value="DUF1746"/>
    <property type="match status" value="1"/>
</dbReference>
<feature type="transmembrane region" description="Helical" evidence="2">
    <location>
        <begin position="160"/>
        <end position="179"/>
    </location>
</feature>
<keyword evidence="2" id="KW-0472">Membrane</keyword>
<dbReference type="PANTHER" id="PTHR39405:SF1">
    <property type="entry name" value="DSC E3 UBIQUITIN LIGASE COMPLEX SUBUNIT 4"/>
    <property type="match status" value="1"/>
</dbReference>
<dbReference type="GO" id="GO:0044695">
    <property type="term" value="C:Dsc E3 ubiquitin ligase complex"/>
    <property type="evidence" value="ECO:0007669"/>
    <property type="project" value="InterPro"/>
</dbReference>
<keyword evidence="5" id="KW-1185">Reference proteome</keyword>
<dbReference type="GO" id="GO:0032933">
    <property type="term" value="P:SREBP signaling pathway"/>
    <property type="evidence" value="ECO:0007669"/>
    <property type="project" value="InterPro"/>
</dbReference>
<feature type="transmembrane region" description="Helical" evidence="2">
    <location>
        <begin position="72"/>
        <end position="96"/>
    </location>
</feature>
<evidence type="ECO:0000313" key="4">
    <source>
        <dbReference type="EMBL" id="RWQ99116.1"/>
    </source>
</evidence>
<feature type="domain" description="DUF1746" evidence="3">
    <location>
        <begin position="61"/>
        <end position="174"/>
    </location>
</feature>
<keyword evidence="2" id="KW-0812">Transmembrane</keyword>
<reference evidence="4 5" key="1">
    <citation type="journal article" date="2018" name="Front. Microbiol.">
        <title>Genomic and genetic insights into a cosmopolitan fungus, Paecilomyces variotii (Eurotiales).</title>
        <authorList>
            <person name="Urquhart A.S."/>
            <person name="Mondo S.J."/>
            <person name="Makela M.R."/>
            <person name="Hane J.K."/>
            <person name="Wiebenga A."/>
            <person name="He G."/>
            <person name="Mihaltcheva S."/>
            <person name="Pangilinan J."/>
            <person name="Lipzen A."/>
            <person name="Barry K."/>
            <person name="de Vries R.P."/>
            <person name="Grigoriev I.V."/>
            <person name="Idnurm A."/>
        </authorList>
    </citation>
    <scope>NUCLEOTIDE SEQUENCE [LARGE SCALE GENOMIC DNA]</scope>
    <source>
        <strain evidence="4 5">CBS 101075</strain>
    </source>
</reference>
<evidence type="ECO:0000313" key="5">
    <source>
        <dbReference type="Proteomes" id="UP000283841"/>
    </source>
</evidence>
<dbReference type="Proteomes" id="UP000283841">
    <property type="component" value="Unassembled WGS sequence"/>
</dbReference>
<dbReference type="STRING" id="264951.A0A443I524"/>
<name>A0A443I524_BYSSP</name>
<gene>
    <name evidence="4" type="ORF">C8Q69DRAFT_425646</name>
</gene>
<keyword evidence="2" id="KW-1133">Transmembrane helix</keyword>
<dbReference type="InterPro" id="IPR013715">
    <property type="entry name" value="DUF1746"/>
</dbReference>
<evidence type="ECO:0000256" key="2">
    <source>
        <dbReference type="SAM" id="Phobius"/>
    </source>
</evidence>
<comment type="caution">
    <text evidence="4">The sequence shown here is derived from an EMBL/GenBank/DDBJ whole genome shotgun (WGS) entry which is preliminary data.</text>
</comment>
<dbReference type="VEuPathDB" id="FungiDB:C8Q69DRAFT_425646"/>
<dbReference type="InterPro" id="IPR038967">
    <property type="entry name" value="Dsc4-like"/>
</dbReference>
<organism evidence="4 5">
    <name type="scientific">Byssochlamys spectabilis</name>
    <name type="common">Paecilomyces variotii</name>
    <dbReference type="NCBI Taxonomy" id="264951"/>
    <lineage>
        <taxon>Eukaryota</taxon>
        <taxon>Fungi</taxon>
        <taxon>Dikarya</taxon>
        <taxon>Ascomycota</taxon>
        <taxon>Pezizomycotina</taxon>
        <taxon>Eurotiomycetes</taxon>
        <taxon>Eurotiomycetidae</taxon>
        <taxon>Eurotiales</taxon>
        <taxon>Thermoascaceae</taxon>
        <taxon>Paecilomyces</taxon>
    </lineage>
</organism>
<evidence type="ECO:0000256" key="1">
    <source>
        <dbReference type="SAM" id="MobiDB-lite"/>
    </source>
</evidence>
<evidence type="ECO:0000259" key="3">
    <source>
        <dbReference type="Pfam" id="PF08508"/>
    </source>
</evidence>
<feature type="transmembrane region" description="Helical" evidence="2">
    <location>
        <begin position="108"/>
        <end position="127"/>
    </location>
</feature>
<feature type="compositionally biased region" description="Basic and acidic residues" evidence="1">
    <location>
        <begin position="196"/>
        <end position="212"/>
    </location>
</feature>
<protein>
    <recommendedName>
        <fullName evidence="3">DUF1746 domain-containing protein</fullName>
    </recommendedName>
</protein>
<proteinExistence type="predicted"/>
<sequence length="332" mass="36867">MTTPDAFRDAEYIADVSNVPNESDGPDHGLISQQANAARHEATKKAQATAKVAFIDRLLRDLDIMIYCELSALYYMDCSIILFAVRAIVQLIFFTPKAPPFEPTRNQPFVGAIFISNLFCILVHLLSARPEAGESTRGYLHGGLFIDFIGQKGPVYKLRLVAFDFLVIALHILMLGLILERVKTASKRATQRQPRRSQDHDAEERGVLRRDDVEDPAESPAESPNDYEPSPGGTRYGTADSPERAQLLADPAEGPYSEQLKDNHPLDAFMSGEAVIMDMSVFSTILDQWRYTPALMYARASGNAPYTESTRFLGERFGLEVGSDGRVARVYG</sequence>
<dbReference type="PANTHER" id="PTHR39405">
    <property type="entry name" value="DSC E3 UBIQUITIN LIGASE COMPLEX SUBUNIT 4"/>
    <property type="match status" value="1"/>
</dbReference>
<feature type="region of interest" description="Disordered" evidence="1">
    <location>
        <begin position="187"/>
        <end position="240"/>
    </location>
</feature>
<dbReference type="RefSeq" id="XP_028488761.1">
    <property type="nucleotide sequence ID" value="XM_028628428.1"/>
</dbReference>